<organism evidence="1 2">
    <name type="scientific">Flavobacterium rhamnosiphilum</name>
    <dbReference type="NCBI Taxonomy" id="2541724"/>
    <lineage>
        <taxon>Bacteria</taxon>
        <taxon>Pseudomonadati</taxon>
        <taxon>Bacteroidota</taxon>
        <taxon>Flavobacteriia</taxon>
        <taxon>Flavobacteriales</taxon>
        <taxon>Flavobacteriaceae</taxon>
        <taxon>Flavobacterium</taxon>
    </lineage>
</organism>
<dbReference type="Gene3D" id="3.80.10.10">
    <property type="entry name" value="Ribonuclease Inhibitor"/>
    <property type="match status" value="1"/>
</dbReference>
<reference evidence="1 2" key="1">
    <citation type="submission" date="2019-03" db="EMBL/GenBank/DDBJ databases">
        <title>Novel species of Flavobacterium.</title>
        <authorList>
            <person name="Liu Q."/>
            <person name="Xin Y.-H."/>
        </authorList>
    </citation>
    <scope>NUCLEOTIDE SEQUENCE [LARGE SCALE GENOMIC DNA]</scope>
    <source>
        <strain evidence="1 2">LB3P52</strain>
    </source>
</reference>
<gene>
    <name evidence="1" type="ORF">E0I26_04085</name>
</gene>
<accession>A0A4R5FAI9</accession>
<evidence type="ECO:0000313" key="2">
    <source>
        <dbReference type="Proteomes" id="UP000294814"/>
    </source>
</evidence>
<dbReference type="AlphaFoldDB" id="A0A4R5FAI9"/>
<dbReference type="RefSeq" id="WP_131915228.1">
    <property type="nucleotide sequence ID" value="NZ_SMLG01000002.1"/>
</dbReference>
<dbReference type="InterPro" id="IPR032675">
    <property type="entry name" value="LRR_dom_sf"/>
</dbReference>
<evidence type="ECO:0008006" key="3">
    <source>
        <dbReference type="Google" id="ProtNLM"/>
    </source>
</evidence>
<dbReference type="Proteomes" id="UP000294814">
    <property type="component" value="Unassembled WGS sequence"/>
</dbReference>
<comment type="caution">
    <text evidence="1">The sequence shown here is derived from an EMBL/GenBank/DDBJ whole genome shotgun (WGS) entry which is preliminary data.</text>
</comment>
<keyword evidence="2" id="KW-1185">Reference proteome</keyword>
<proteinExistence type="predicted"/>
<evidence type="ECO:0000313" key="1">
    <source>
        <dbReference type="EMBL" id="TDE45875.1"/>
    </source>
</evidence>
<protein>
    <recommendedName>
        <fullName evidence="3">Leucine rich repeat-containing protein</fullName>
    </recommendedName>
</protein>
<dbReference type="EMBL" id="SMLG01000002">
    <property type="protein sequence ID" value="TDE45875.1"/>
    <property type="molecule type" value="Genomic_DNA"/>
</dbReference>
<sequence length="268" mass="30079">MKKKKSITRKQIEFIIKRYRLRIGPWTLTDGLLSVNGNVKICHIDIKQVPLRFKYVYGDFIISSNKLTSLVGCPQYVAGDFNCYGNNLTSLRYCPAEIGGSFLAHENRLTSLKGTPKIINGNFSCSCNDLTSLADGPIKVNGFFYGFKNKLNTLEGSPEYVGGSFRVEANEITNLVGVPKVIGGIFGFDSSTSLYMGNQDCKVKRIEIQSQERVSKSEKVLPQIIIDNKKNLPIVFKYMHFLDLFTPQGTFNKSNFDDIIMDIKEGLL</sequence>
<name>A0A4R5FAI9_9FLAO</name>
<dbReference type="OrthoDB" id="1355433at2"/>